<keyword evidence="2" id="KW-1185">Reference proteome</keyword>
<evidence type="ECO:0000313" key="1">
    <source>
        <dbReference type="EMBL" id="CUG93743.1"/>
    </source>
</evidence>
<name>A0A0S4JWB0_BODSA</name>
<protein>
    <submittedName>
        <fullName evidence="1">Uncharacterized protein</fullName>
    </submittedName>
</protein>
<gene>
    <name evidence="1" type="ORF">BSAL_44585</name>
</gene>
<dbReference type="VEuPathDB" id="TriTrypDB:BSAL_44585"/>
<organism evidence="1 2">
    <name type="scientific">Bodo saltans</name>
    <name type="common">Flagellated protozoan</name>
    <dbReference type="NCBI Taxonomy" id="75058"/>
    <lineage>
        <taxon>Eukaryota</taxon>
        <taxon>Discoba</taxon>
        <taxon>Euglenozoa</taxon>
        <taxon>Kinetoplastea</taxon>
        <taxon>Metakinetoplastina</taxon>
        <taxon>Eubodonida</taxon>
        <taxon>Bodonidae</taxon>
        <taxon>Bodo</taxon>
    </lineage>
</organism>
<reference evidence="2" key="1">
    <citation type="submission" date="2015-09" db="EMBL/GenBank/DDBJ databases">
        <authorList>
            <consortium name="Pathogen Informatics"/>
        </authorList>
    </citation>
    <scope>NUCLEOTIDE SEQUENCE [LARGE SCALE GENOMIC DNA]</scope>
    <source>
        <strain evidence="2">Lake Konstanz</strain>
    </source>
</reference>
<accession>A0A0S4JWB0</accession>
<proteinExistence type="predicted"/>
<dbReference type="AlphaFoldDB" id="A0A0S4JWB0"/>
<dbReference type="Proteomes" id="UP000051952">
    <property type="component" value="Unassembled WGS sequence"/>
</dbReference>
<sequence length="180" mass="20634">MKICNTYNALVSILCDTAEVMFNRLLGFHNPTPPNGAGLRHVANEVRCASKNVVPLLDIFDAPFERTFRISFRELLRWLPTIPVPIHVVHNSWPRDLQSRLPLRQFRRLALSHYTVFHVQCGVEHDALAVMAQPYLHEIEGYGSFDAALVTYAFEELQDVIKVAQSAEPTFVSLSMMRWR</sequence>
<evidence type="ECO:0000313" key="2">
    <source>
        <dbReference type="Proteomes" id="UP000051952"/>
    </source>
</evidence>
<dbReference type="EMBL" id="CYKH01002191">
    <property type="protein sequence ID" value="CUG93743.1"/>
    <property type="molecule type" value="Genomic_DNA"/>
</dbReference>